<dbReference type="SUPFAM" id="SSF88946">
    <property type="entry name" value="Sigma2 domain of RNA polymerase sigma factors"/>
    <property type="match status" value="1"/>
</dbReference>
<reference evidence="10" key="1">
    <citation type="submission" date="2016-10" db="EMBL/GenBank/DDBJ databases">
        <authorList>
            <person name="Varghese N."/>
            <person name="Submissions S."/>
        </authorList>
    </citation>
    <scope>NUCLEOTIDE SEQUENCE [LARGE SCALE GENOMIC DNA]</scope>
    <source>
        <strain evidence="10">ATCC 25963</strain>
    </source>
</reference>
<dbReference type="GO" id="GO:0016987">
    <property type="term" value="F:sigma factor activity"/>
    <property type="evidence" value="ECO:0007669"/>
    <property type="project" value="UniProtKB-KW"/>
</dbReference>
<dbReference type="Gene3D" id="1.10.10.10">
    <property type="entry name" value="Winged helix-like DNA-binding domain superfamily/Winged helix DNA-binding domain"/>
    <property type="match status" value="1"/>
</dbReference>
<evidence type="ECO:0000256" key="1">
    <source>
        <dbReference type="ARBA" id="ARBA00010641"/>
    </source>
</evidence>
<feature type="domain" description="RNA polymerase sigma-70 region 2" evidence="7">
    <location>
        <begin position="31"/>
        <end position="86"/>
    </location>
</feature>
<comment type="similarity">
    <text evidence="1">Belongs to the sigma-70 factor family. ECF subfamily.</text>
</comment>
<dbReference type="Pfam" id="PF08281">
    <property type="entry name" value="Sigma70_r4_2"/>
    <property type="match status" value="1"/>
</dbReference>
<dbReference type="Proteomes" id="UP000199400">
    <property type="component" value="Unassembled WGS sequence"/>
</dbReference>
<organism evidence="9 10">
    <name type="scientific">Nannocystis exedens</name>
    <dbReference type="NCBI Taxonomy" id="54"/>
    <lineage>
        <taxon>Bacteria</taxon>
        <taxon>Pseudomonadati</taxon>
        <taxon>Myxococcota</taxon>
        <taxon>Polyangia</taxon>
        <taxon>Nannocystales</taxon>
        <taxon>Nannocystaceae</taxon>
        <taxon>Nannocystis</taxon>
    </lineage>
</organism>
<dbReference type="GO" id="GO:0006352">
    <property type="term" value="P:DNA-templated transcription initiation"/>
    <property type="evidence" value="ECO:0007669"/>
    <property type="project" value="InterPro"/>
</dbReference>
<protein>
    <submittedName>
        <fullName evidence="9">RNA polymerase, sigma subunit, ECF family</fullName>
    </submittedName>
</protein>
<dbReference type="InterPro" id="IPR036388">
    <property type="entry name" value="WH-like_DNA-bd_sf"/>
</dbReference>
<dbReference type="PANTHER" id="PTHR43133:SF8">
    <property type="entry name" value="RNA POLYMERASE SIGMA FACTOR HI_1459-RELATED"/>
    <property type="match status" value="1"/>
</dbReference>
<dbReference type="PANTHER" id="PTHR43133">
    <property type="entry name" value="RNA POLYMERASE ECF-TYPE SIGMA FACTO"/>
    <property type="match status" value="1"/>
</dbReference>
<keyword evidence="5" id="KW-0804">Transcription</keyword>
<dbReference type="Gene3D" id="1.10.1740.10">
    <property type="match status" value="1"/>
</dbReference>
<dbReference type="InterPro" id="IPR007627">
    <property type="entry name" value="RNA_pol_sigma70_r2"/>
</dbReference>
<dbReference type="AlphaFoldDB" id="A0A1I2HRU3"/>
<evidence type="ECO:0000259" key="7">
    <source>
        <dbReference type="Pfam" id="PF04542"/>
    </source>
</evidence>
<evidence type="ECO:0000313" key="10">
    <source>
        <dbReference type="Proteomes" id="UP000199400"/>
    </source>
</evidence>
<dbReference type="NCBIfam" id="TIGR02937">
    <property type="entry name" value="sigma70-ECF"/>
    <property type="match status" value="1"/>
</dbReference>
<sequence length="205" mass="23774">MMSDVELLQAWRSGDRRAGNDLFKRHFDSIRRFFRNKVDFGVEDLVQRTFVACVEGRERFREDSSFRTYLFGIAHNILREFLRTKVRGTAPLDLEQTSAIELGASPLSLLARRSEEKLLLHALRRLPLASQIILELYYWEQMTGGELGVLLDVPEDTARSRLRKAKRQLEQLIQQLESDHENLHSTLSGLDRWAAGLRDHLALSR</sequence>
<evidence type="ECO:0000256" key="6">
    <source>
        <dbReference type="SAM" id="Coils"/>
    </source>
</evidence>
<dbReference type="InterPro" id="IPR014284">
    <property type="entry name" value="RNA_pol_sigma-70_dom"/>
</dbReference>
<dbReference type="RefSeq" id="WP_245913685.1">
    <property type="nucleotide sequence ID" value="NZ_FOMX01000046.1"/>
</dbReference>
<evidence type="ECO:0000313" key="9">
    <source>
        <dbReference type="EMBL" id="SFF32143.1"/>
    </source>
</evidence>
<name>A0A1I2HRU3_9BACT</name>
<accession>A0A1I2HRU3</accession>
<dbReference type="InterPro" id="IPR013324">
    <property type="entry name" value="RNA_pol_sigma_r3/r4-like"/>
</dbReference>
<gene>
    <name evidence="9" type="ORF">SAMN02745121_08134</name>
</gene>
<dbReference type="InterPro" id="IPR039425">
    <property type="entry name" value="RNA_pol_sigma-70-like"/>
</dbReference>
<evidence type="ECO:0000259" key="8">
    <source>
        <dbReference type="Pfam" id="PF08281"/>
    </source>
</evidence>
<dbReference type="Pfam" id="PF04542">
    <property type="entry name" value="Sigma70_r2"/>
    <property type="match status" value="1"/>
</dbReference>
<dbReference type="EMBL" id="FOMX01000046">
    <property type="protein sequence ID" value="SFF32143.1"/>
    <property type="molecule type" value="Genomic_DNA"/>
</dbReference>
<dbReference type="STRING" id="54.SAMN02745121_08134"/>
<dbReference type="SUPFAM" id="SSF88659">
    <property type="entry name" value="Sigma3 and sigma4 domains of RNA polymerase sigma factors"/>
    <property type="match status" value="1"/>
</dbReference>
<evidence type="ECO:0000256" key="2">
    <source>
        <dbReference type="ARBA" id="ARBA00023015"/>
    </source>
</evidence>
<feature type="domain" description="RNA polymerase sigma factor 70 region 4 type 2" evidence="8">
    <location>
        <begin position="118"/>
        <end position="169"/>
    </location>
</feature>
<dbReference type="GO" id="GO:0003677">
    <property type="term" value="F:DNA binding"/>
    <property type="evidence" value="ECO:0007669"/>
    <property type="project" value="UniProtKB-KW"/>
</dbReference>
<dbReference type="InterPro" id="IPR013249">
    <property type="entry name" value="RNA_pol_sigma70_r4_t2"/>
</dbReference>
<keyword evidence="2" id="KW-0805">Transcription regulation</keyword>
<keyword evidence="3" id="KW-0731">Sigma factor</keyword>
<dbReference type="InterPro" id="IPR013325">
    <property type="entry name" value="RNA_pol_sigma_r2"/>
</dbReference>
<evidence type="ECO:0000256" key="3">
    <source>
        <dbReference type="ARBA" id="ARBA00023082"/>
    </source>
</evidence>
<proteinExistence type="inferred from homology"/>
<keyword evidence="10" id="KW-1185">Reference proteome</keyword>
<evidence type="ECO:0000256" key="4">
    <source>
        <dbReference type="ARBA" id="ARBA00023125"/>
    </source>
</evidence>
<keyword evidence="4" id="KW-0238">DNA-binding</keyword>
<feature type="coiled-coil region" evidence="6">
    <location>
        <begin position="155"/>
        <end position="186"/>
    </location>
</feature>
<evidence type="ECO:0000256" key="5">
    <source>
        <dbReference type="ARBA" id="ARBA00023163"/>
    </source>
</evidence>
<keyword evidence="6" id="KW-0175">Coiled coil</keyword>